<sequence>MSTPETLADEFDEPQILDREVIHRGYVWDIVSERFQYGNGEITREFVDHTGAVAVIAMDDEERILLIRQYRHPVRMRDWELPAGLLDAAGEAPLAAAQRELAEEADLTAGRWHTLIDFFTTPGGNNESIRIYAARDIAEAPETFARTEEEADIQRRWVPLDDAVDAVQRGQLHNPSAVIGILSLATARARNWRDLKAAEEPWPTRPPGPWGNQA</sequence>
<feature type="domain" description="Nudix hydrolase" evidence="2">
    <location>
        <begin position="48"/>
        <end position="185"/>
    </location>
</feature>
<dbReference type="Gene3D" id="3.90.79.10">
    <property type="entry name" value="Nucleoside Triphosphate Pyrophosphohydrolase"/>
    <property type="match status" value="1"/>
</dbReference>
<proteinExistence type="predicted"/>
<accession>A0ABT2HWN1</accession>
<name>A0ABT2HWN1_9MICO</name>
<dbReference type="Pfam" id="PF00293">
    <property type="entry name" value="NUDIX"/>
    <property type="match status" value="1"/>
</dbReference>
<dbReference type="EMBL" id="JALXSQ010000015">
    <property type="protein sequence ID" value="MCT2042722.1"/>
    <property type="molecule type" value="Genomic_DNA"/>
</dbReference>
<keyword evidence="1 3" id="KW-0378">Hydrolase</keyword>
<evidence type="ECO:0000256" key="1">
    <source>
        <dbReference type="ARBA" id="ARBA00022801"/>
    </source>
</evidence>
<evidence type="ECO:0000259" key="2">
    <source>
        <dbReference type="PROSITE" id="PS51462"/>
    </source>
</evidence>
<protein>
    <submittedName>
        <fullName evidence="3">NUDIX hydrolase</fullName>
    </submittedName>
</protein>
<dbReference type="InterPro" id="IPR000086">
    <property type="entry name" value="NUDIX_hydrolase_dom"/>
</dbReference>
<keyword evidence="4" id="KW-1185">Reference proteome</keyword>
<organism evidence="3 4">
    <name type="scientific">Pseudoclavibacter albus</name>
    <dbReference type="NCBI Taxonomy" id="272241"/>
    <lineage>
        <taxon>Bacteria</taxon>
        <taxon>Bacillati</taxon>
        <taxon>Actinomycetota</taxon>
        <taxon>Actinomycetes</taxon>
        <taxon>Micrococcales</taxon>
        <taxon>Microbacteriaceae</taxon>
        <taxon>Pseudoclavibacter</taxon>
    </lineage>
</organism>
<dbReference type="PANTHER" id="PTHR11839:SF31">
    <property type="entry name" value="ADP-RIBOSE PYROPHOSPHATASE"/>
    <property type="match status" value="1"/>
</dbReference>
<evidence type="ECO:0000313" key="4">
    <source>
        <dbReference type="Proteomes" id="UP001525379"/>
    </source>
</evidence>
<dbReference type="PROSITE" id="PS51462">
    <property type="entry name" value="NUDIX"/>
    <property type="match status" value="1"/>
</dbReference>
<dbReference type="Proteomes" id="UP001525379">
    <property type="component" value="Unassembled WGS sequence"/>
</dbReference>
<dbReference type="RefSeq" id="WP_260104145.1">
    <property type="nucleotide sequence ID" value="NZ_JALXSQ010000015.1"/>
</dbReference>
<dbReference type="SUPFAM" id="SSF55811">
    <property type="entry name" value="Nudix"/>
    <property type="match status" value="1"/>
</dbReference>
<dbReference type="GO" id="GO:0016787">
    <property type="term" value="F:hydrolase activity"/>
    <property type="evidence" value="ECO:0007669"/>
    <property type="project" value="UniProtKB-KW"/>
</dbReference>
<evidence type="ECO:0000313" key="3">
    <source>
        <dbReference type="EMBL" id="MCT2042722.1"/>
    </source>
</evidence>
<dbReference type="PANTHER" id="PTHR11839">
    <property type="entry name" value="UDP/ADP-SUGAR PYROPHOSPHATASE"/>
    <property type="match status" value="1"/>
</dbReference>
<dbReference type="CDD" id="cd24158">
    <property type="entry name" value="NUDIX_ADPRase_Rv1700"/>
    <property type="match status" value="1"/>
</dbReference>
<dbReference type="InterPro" id="IPR015797">
    <property type="entry name" value="NUDIX_hydrolase-like_dom_sf"/>
</dbReference>
<gene>
    <name evidence="3" type="ORF">M3D15_05160</name>
</gene>
<comment type="caution">
    <text evidence="3">The sequence shown here is derived from an EMBL/GenBank/DDBJ whole genome shotgun (WGS) entry which is preliminary data.</text>
</comment>
<reference evidence="3 4" key="1">
    <citation type="submission" date="2022-04" db="EMBL/GenBank/DDBJ databases">
        <title>Human microbiome associated bacterial genomes.</title>
        <authorList>
            <person name="Sandstrom S."/>
            <person name="Salamzade R."/>
            <person name="Kalan L.R."/>
        </authorList>
    </citation>
    <scope>NUCLEOTIDE SEQUENCE [LARGE SCALE GENOMIC DNA]</scope>
    <source>
        <strain evidence="4">p3-SID1799</strain>
    </source>
</reference>